<dbReference type="InterPro" id="IPR026906">
    <property type="entry name" value="LRR_5"/>
</dbReference>
<evidence type="ECO:0008006" key="3">
    <source>
        <dbReference type="Google" id="ProtNLM"/>
    </source>
</evidence>
<dbReference type="Gene3D" id="3.80.10.10">
    <property type="entry name" value="Ribonuclease Inhibitor"/>
    <property type="match status" value="1"/>
</dbReference>
<protein>
    <recommendedName>
        <fullName evidence="3">Leucine-rich repeat domain-containing protein</fullName>
    </recommendedName>
</protein>
<dbReference type="Pfam" id="PF13306">
    <property type="entry name" value="LRR_5"/>
    <property type="match status" value="1"/>
</dbReference>
<evidence type="ECO:0000313" key="1">
    <source>
        <dbReference type="EMBL" id="SNV10889.1"/>
    </source>
</evidence>
<evidence type="ECO:0000313" key="2">
    <source>
        <dbReference type="Proteomes" id="UP000215539"/>
    </source>
</evidence>
<sequence length="484" mass="52567">MAMLCIGLLSCKKDNDRESALGLLPDKVKVAEGETAFVKVSSQTNLKQPISSKKEIATADFTGVATQLKITGKKVGTANVDVYDLLGNKATIEVTVTPKTKEEKNGFEVEAKMLFLKERVEKEITDRVLKGSGNYKIESLSSAATTVRQDGGKLFVTGIAKGVSGKIRISDEKLYKDGFEIPVYVTIPFEPLNAPSTIEVGVEYQISFNGIYEKIGDIETNGYAQVNYIRTPKKNQTGQVIPDQYDYTGITVKGLSVGNAIITIKNGDEQTCELRLKVVQPSGDKYFDIKDGVLLKIKAGVTLPTDVTIPAEVTKVAEFAFQGHPEVKTINFNNVTEIVGSLFNNKANPIGIQLTSVTMPKVQKVGYDTFRNAKQLKVIDFPATLTHLGNESLHGCTILQKVVFRGATPPKGLTSLPQTIIPGVKREVQELANAAGAFDSSNANNRYLYVQESSIGEYSRQLQAASNFRGGGTADKSVLPLTRL</sequence>
<gene>
    <name evidence="1" type="ORF">SAMEA44541418_01386</name>
</gene>
<proteinExistence type="predicted"/>
<dbReference type="Proteomes" id="UP000215539">
    <property type="component" value="Chromosome 1"/>
</dbReference>
<dbReference type="InterPro" id="IPR032675">
    <property type="entry name" value="LRR_dom_sf"/>
</dbReference>
<reference evidence="1 2" key="1">
    <citation type="submission" date="2017-06" db="EMBL/GenBank/DDBJ databases">
        <authorList>
            <consortium name="Pathogen Informatics"/>
        </authorList>
    </citation>
    <scope>NUCLEOTIDE SEQUENCE [LARGE SCALE GENOMIC DNA]</scope>
    <source>
        <strain evidence="1 2">NCTC12947</strain>
    </source>
</reference>
<accession>A0AAX2H043</accession>
<dbReference type="EMBL" id="LT906449">
    <property type="protein sequence ID" value="SNV10889.1"/>
    <property type="molecule type" value="Genomic_DNA"/>
</dbReference>
<dbReference type="AlphaFoldDB" id="A0AAX2H043"/>
<name>A0AAX2H043_9FLAO</name>
<organism evidence="1 2">
    <name type="scientific">Capnocytophaga haemolytica</name>
    <dbReference type="NCBI Taxonomy" id="45243"/>
    <lineage>
        <taxon>Bacteria</taxon>
        <taxon>Pseudomonadati</taxon>
        <taxon>Bacteroidota</taxon>
        <taxon>Flavobacteriia</taxon>
        <taxon>Flavobacteriales</taxon>
        <taxon>Flavobacteriaceae</taxon>
        <taxon>Capnocytophaga</taxon>
    </lineage>
</organism>